<comment type="caution">
    <text evidence="2">The sequence shown here is derived from an EMBL/GenBank/DDBJ whole genome shotgun (WGS) entry which is preliminary data.</text>
</comment>
<dbReference type="InterPro" id="IPR043502">
    <property type="entry name" value="DNA/RNA_pol_sf"/>
</dbReference>
<accession>A0A7D9DKF0</accession>
<dbReference type="InterPro" id="IPR000477">
    <property type="entry name" value="RT_dom"/>
</dbReference>
<evidence type="ECO:0000313" key="2">
    <source>
        <dbReference type="EMBL" id="CAB3985331.1"/>
    </source>
</evidence>
<sequence>MAADYIASPLTYIINGFIANHSFPDVWKTARVSPIPKVASPTELDHYRPISILPALSKVYERLILNQIVKYIDQHNVLNENVTGFRKGHATSSVLLRVRDDVLKAMKKGEITLIAFADFSKAFDTVDFAVIIKKLHAIGFSHSSLNWILNYLTGRKQLVQVNDSQSELEDVLFGVPQGSILGPMLFNLYVNDLQNDFTCRCFQYADDTTVYRSCTPKNLSQCVQEMNDNIQTLETWATESNLLLNENKTKQMLISTRQMSRTHNLGDITPPLTIKNISLERVENFKLLDYRQILKCSPVVPFDANKKPVQSSLKTPPTSAMLTEEVKYHIKFFIHYYLNYNKIKSVKFIQKKIKKGEEWKQHVVEGDARMCDVDPSAGDERVKKKRSRKRGTLSQDCATMANASKG</sequence>
<dbReference type="Pfam" id="PF00078">
    <property type="entry name" value="RVT_1"/>
    <property type="match status" value="1"/>
</dbReference>
<dbReference type="Proteomes" id="UP001152795">
    <property type="component" value="Unassembled WGS sequence"/>
</dbReference>
<dbReference type="PANTHER" id="PTHR33332">
    <property type="entry name" value="REVERSE TRANSCRIPTASE DOMAIN-CONTAINING PROTEIN"/>
    <property type="match status" value="1"/>
</dbReference>
<protein>
    <submittedName>
        <fullName evidence="2">Uncharacterized protein</fullName>
    </submittedName>
</protein>
<evidence type="ECO:0000313" key="3">
    <source>
        <dbReference type="Proteomes" id="UP001152795"/>
    </source>
</evidence>
<feature type="region of interest" description="Disordered" evidence="1">
    <location>
        <begin position="375"/>
        <end position="406"/>
    </location>
</feature>
<proteinExistence type="predicted"/>
<dbReference type="PROSITE" id="PS50878">
    <property type="entry name" value="RT_POL"/>
    <property type="match status" value="1"/>
</dbReference>
<dbReference type="OrthoDB" id="5987630at2759"/>
<dbReference type="CDD" id="cd01650">
    <property type="entry name" value="RT_nLTR_like"/>
    <property type="match status" value="1"/>
</dbReference>
<dbReference type="EMBL" id="CACRXK020000858">
    <property type="protein sequence ID" value="CAB3985331.1"/>
    <property type="molecule type" value="Genomic_DNA"/>
</dbReference>
<organism evidence="2 3">
    <name type="scientific">Paramuricea clavata</name>
    <name type="common">Red gorgonian</name>
    <name type="synonym">Violescent sea-whip</name>
    <dbReference type="NCBI Taxonomy" id="317549"/>
    <lineage>
        <taxon>Eukaryota</taxon>
        <taxon>Metazoa</taxon>
        <taxon>Cnidaria</taxon>
        <taxon>Anthozoa</taxon>
        <taxon>Octocorallia</taxon>
        <taxon>Malacalcyonacea</taxon>
        <taxon>Plexauridae</taxon>
        <taxon>Paramuricea</taxon>
    </lineage>
</organism>
<dbReference type="SUPFAM" id="SSF56672">
    <property type="entry name" value="DNA/RNA polymerases"/>
    <property type="match status" value="1"/>
</dbReference>
<dbReference type="AlphaFoldDB" id="A0A7D9DKF0"/>
<reference evidence="2" key="1">
    <citation type="submission" date="2020-04" db="EMBL/GenBank/DDBJ databases">
        <authorList>
            <person name="Alioto T."/>
            <person name="Alioto T."/>
            <person name="Gomez Garrido J."/>
        </authorList>
    </citation>
    <scope>NUCLEOTIDE SEQUENCE</scope>
    <source>
        <strain evidence="2">A484AB</strain>
    </source>
</reference>
<gene>
    <name evidence="2" type="ORF">PACLA_8A051690</name>
</gene>
<keyword evidence="3" id="KW-1185">Reference proteome</keyword>
<evidence type="ECO:0000256" key="1">
    <source>
        <dbReference type="SAM" id="MobiDB-lite"/>
    </source>
</evidence>
<name>A0A7D9DKF0_PARCT</name>
<feature type="compositionally biased region" description="Polar residues" evidence="1">
    <location>
        <begin position="392"/>
        <end position="406"/>
    </location>
</feature>